<reference evidence="1" key="1">
    <citation type="submission" date="2020-03" db="EMBL/GenBank/DDBJ databases">
        <authorList>
            <person name="He L."/>
        </authorList>
    </citation>
    <scope>NUCLEOTIDE SEQUENCE</scope>
    <source>
        <strain evidence="1">CkLH20</strain>
    </source>
</reference>
<name>A0A9P6IF61_9PEZI</name>
<protein>
    <submittedName>
        <fullName evidence="1">Uncharacterized protein</fullName>
    </submittedName>
</protein>
<accession>A0A9P6IF61</accession>
<gene>
    <name evidence="1" type="ORF">CkaCkLH20_05240</name>
</gene>
<dbReference type="EMBL" id="JAATWM020000014">
    <property type="protein sequence ID" value="KAF9877540.1"/>
    <property type="molecule type" value="Genomic_DNA"/>
</dbReference>
<dbReference type="GeneID" id="62161033"/>
<reference evidence="1" key="2">
    <citation type="submission" date="2020-11" db="EMBL/GenBank/DDBJ databases">
        <title>Whole genome sequencing of Colletotrichum sp.</title>
        <authorList>
            <person name="Li H."/>
        </authorList>
    </citation>
    <scope>NUCLEOTIDE SEQUENCE</scope>
    <source>
        <strain evidence="1">CkLH20</strain>
    </source>
</reference>
<sequence>MHVPLAGSKATDGMLYESFEEAWNDTTRYCSVKEDLIWGYTAVVRGAHKIAGKYGRDWPSLLQEAAEAGCITAGLLASGPPEKGPGRSWMAEVSTNPSGDYTLTASFLQQSPHFGPVEITDMGMVTQGTIVTVEVGTFNFTNNKTPIRLTSSQWIVNLGSNLHGGGWEKGATGIIFTQRSGFGGNAAALIMVEDRSPGHYRRIGWAAVDTPRVELAKVNVCIG</sequence>
<proteinExistence type="predicted"/>
<evidence type="ECO:0000313" key="2">
    <source>
        <dbReference type="Proteomes" id="UP000781932"/>
    </source>
</evidence>
<organism evidence="1 2">
    <name type="scientific">Colletotrichum karsti</name>
    <dbReference type="NCBI Taxonomy" id="1095194"/>
    <lineage>
        <taxon>Eukaryota</taxon>
        <taxon>Fungi</taxon>
        <taxon>Dikarya</taxon>
        <taxon>Ascomycota</taxon>
        <taxon>Pezizomycotina</taxon>
        <taxon>Sordariomycetes</taxon>
        <taxon>Hypocreomycetidae</taxon>
        <taxon>Glomerellales</taxon>
        <taxon>Glomerellaceae</taxon>
        <taxon>Colletotrichum</taxon>
        <taxon>Colletotrichum boninense species complex</taxon>
    </lineage>
</organism>
<dbReference type="AlphaFoldDB" id="A0A9P6IF61"/>
<comment type="caution">
    <text evidence="1">The sequence shown here is derived from an EMBL/GenBank/DDBJ whole genome shotgun (WGS) entry which is preliminary data.</text>
</comment>
<dbReference type="Proteomes" id="UP000781932">
    <property type="component" value="Unassembled WGS sequence"/>
</dbReference>
<dbReference type="RefSeq" id="XP_038747001.1">
    <property type="nucleotide sequence ID" value="XM_038887959.1"/>
</dbReference>
<keyword evidence="2" id="KW-1185">Reference proteome</keyword>
<evidence type="ECO:0000313" key="1">
    <source>
        <dbReference type="EMBL" id="KAF9877540.1"/>
    </source>
</evidence>